<dbReference type="EMBL" id="MUJZ01019924">
    <property type="protein sequence ID" value="OTF80101.1"/>
    <property type="molecule type" value="Genomic_DNA"/>
</dbReference>
<dbReference type="Pfam" id="PF00450">
    <property type="entry name" value="Peptidase_S10"/>
    <property type="match status" value="1"/>
</dbReference>
<evidence type="ECO:0008006" key="4">
    <source>
        <dbReference type="Google" id="ProtNLM"/>
    </source>
</evidence>
<accession>A0A1Y3BGP1</accession>
<dbReference type="AlphaFoldDB" id="A0A1Y3BGP1"/>
<dbReference type="SUPFAM" id="SSF53474">
    <property type="entry name" value="alpha/beta-Hydrolases"/>
    <property type="match status" value="1"/>
</dbReference>
<keyword evidence="3" id="KW-1185">Reference proteome</keyword>
<dbReference type="GO" id="GO:0004185">
    <property type="term" value="F:serine-type carboxypeptidase activity"/>
    <property type="evidence" value="ECO:0007669"/>
    <property type="project" value="InterPro"/>
</dbReference>
<dbReference type="Gene3D" id="3.40.50.1820">
    <property type="entry name" value="alpha/beta hydrolase"/>
    <property type="match status" value="1"/>
</dbReference>
<reference evidence="2 3" key="1">
    <citation type="submission" date="2017-03" db="EMBL/GenBank/DDBJ databases">
        <title>Genome Survey of Euroglyphus maynei.</title>
        <authorList>
            <person name="Arlian L.G."/>
            <person name="Morgan M.S."/>
            <person name="Rider S.D."/>
        </authorList>
    </citation>
    <scope>NUCLEOTIDE SEQUENCE [LARGE SCALE GENOMIC DNA]</scope>
    <source>
        <strain evidence="2">Arlian Lab</strain>
        <tissue evidence="2">Whole body</tissue>
    </source>
</reference>
<comment type="similarity">
    <text evidence="1">Belongs to the peptidase S10 family.</text>
</comment>
<dbReference type="InterPro" id="IPR029058">
    <property type="entry name" value="AB_hydrolase_fold"/>
</dbReference>
<protein>
    <recommendedName>
        <fullName evidence="4">Serine carboxypeptidase CPVL-like protein</fullName>
    </recommendedName>
</protein>
<dbReference type="OrthoDB" id="443318at2759"/>
<gene>
    <name evidence="2" type="ORF">BLA29_008573</name>
</gene>
<comment type="caution">
    <text evidence="2">The sequence shown here is derived from an EMBL/GenBank/DDBJ whole genome shotgun (WGS) entry which is preliminary data.</text>
</comment>
<organism evidence="2 3">
    <name type="scientific">Euroglyphus maynei</name>
    <name type="common">Mayne's house dust mite</name>
    <dbReference type="NCBI Taxonomy" id="6958"/>
    <lineage>
        <taxon>Eukaryota</taxon>
        <taxon>Metazoa</taxon>
        <taxon>Ecdysozoa</taxon>
        <taxon>Arthropoda</taxon>
        <taxon>Chelicerata</taxon>
        <taxon>Arachnida</taxon>
        <taxon>Acari</taxon>
        <taxon>Acariformes</taxon>
        <taxon>Sarcoptiformes</taxon>
        <taxon>Astigmata</taxon>
        <taxon>Psoroptidia</taxon>
        <taxon>Analgoidea</taxon>
        <taxon>Pyroglyphidae</taxon>
        <taxon>Pyroglyphinae</taxon>
        <taxon>Euroglyphus</taxon>
    </lineage>
</organism>
<evidence type="ECO:0000313" key="2">
    <source>
        <dbReference type="EMBL" id="OTF80101.1"/>
    </source>
</evidence>
<dbReference type="Proteomes" id="UP000194236">
    <property type="component" value="Unassembled WGS sequence"/>
</dbReference>
<sequence>MIRQKNRQNIKCYNDAKFAAPSVDYDALKRYMNRNALREALHINSHSVPYWSYNKNDVVYTRIYRDMTDQVKELIDAGLKGIIFNGDFDTVCNYLGNRWYDTITIKFVESLGYKADTEYLPWKYNNQIGGFRKIYGKLIYQTIMGAGHMVPMDQPGPVQAMFNEFLSM</sequence>
<evidence type="ECO:0000313" key="3">
    <source>
        <dbReference type="Proteomes" id="UP000194236"/>
    </source>
</evidence>
<name>A0A1Y3BGP1_EURMA</name>
<evidence type="ECO:0000256" key="1">
    <source>
        <dbReference type="ARBA" id="ARBA00009431"/>
    </source>
</evidence>
<dbReference type="InterPro" id="IPR001563">
    <property type="entry name" value="Peptidase_S10"/>
</dbReference>
<proteinExistence type="inferred from homology"/>
<dbReference type="GO" id="GO:0006508">
    <property type="term" value="P:proteolysis"/>
    <property type="evidence" value="ECO:0007669"/>
    <property type="project" value="InterPro"/>
</dbReference>